<reference evidence="2 3" key="1">
    <citation type="submission" date="2020-02" db="EMBL/GenBank/DDBJ databases">
        <authorList>
            <person name="Li X.-J."/>
            <person name="Han X.-M."/>
        </authorList>
    </citation>
    <scope>NUCLEOTIDE SEQUENCE [LARGE SCALE GENOMIC DNA]</scope>
    <source>
        <strain evidence="2 3">CCTCC AB 2017055</strain>
    </source>
</reference>
<dbReference type="RefSeq" id="WP_163737837.1">
    <property type="nucleotide sequence ID" value="NZ_JAAGOA010000007.1"/>
</dbReference>
<dbReference type="Proteomes" id="UP000475214">
    <property type="component" value="Unassembled WGS sequence"/>
</dbReference>
<dbReference type="EMBL" id="JAAGOA010000007">
    <property type="protein sequence ID" value="NEE01040.1"/>
    <property type="molecule type" value="Genomic_DNA"/>
</dbReference>
<evidence type="ECO:0000313" key="2">
    <source>
        <dbReference type="EMBL" id="NEE01040.1"/>
    </source>
</evidence>
<accession>A0A6L9SAM6</accession>
<feature type="domain" description="TfoX N-terminal" evidence="1">
    <location>
        <begin position="22"/>
        <end position="105"/>
    </location>
</feature>
<protein>
    <submittedName>
        <fullName evidence="2">TfoX/Sxy family protein</fullName>
    </submittedName>
</protein>
<dbReference type="AlphaFoldDB" id="A0A6L9SAM6"/>
<dbReference type="SUPFAM" id="SSF159894">
    <property type="entry name" value="YgaC/TfoX-N like"/>
    <property type="match status" value="1"/>
</dbReference>
<name>A0A6L9SAM6_9ACTN</name>
<proteinExistence type="predicted"/>
<dbReference type="Gene3D" id="3.30.1460.30">
    <property type="entry name" value="YgaC/TfoX-N like chaperone"/>
    <property type="match status" value="1"/>
</dbReference>
<dbReference type="InterPro" id="IPR007076">
    <property type="entry name" value="TfoX_N"/>
</dbReference>
<gene>
    <name evidence="2" type="ORF">G1H10_12770</name>
</gene>
<evidence type="ECO:0000313" key="3">
    <source>
        <dbReference type="Proteomes" id="UP000475214"/>
    </source>
</evidence>
<organism evidence="2 3">
    <name type="scientific">Phytoactinopolyspora halotolerans</name>
    <dbReference type="NCBI Taxonomy" id="1981512"/>
    <lineage>
        <taxon>Bacteria</taxon>
        <taxon>Bacillati</taxon>
        <taxon>Actinomycetota</taxon>
        <taxon>Actinomycetes</taxon>
        <taxon>Jiangellales</taxon>
        <taxon>Jiangellaceae</taxon>
        <taxon>Phytoactinopolyspora</taxon>
    </lineage>
</organism>
<dbReference type="Pfam" id="PF04993">
    <property type="entry name" value="TfoX_N"/>
    <property type="match status" value="1"/>
</dbReference>
<evidence type="ECO:0000259" key="1">
    <source>
        <dbReference type="Pfam" id="PF04993"/>
    </source>
</evidence>
<sequence length="115" mass="12896">MTSDHAPLVDRIRAALEDEPSTREVRMFDSLAFMVHEQMLVAAGKDDDLLVRIDPGRHRELLARPGAQQAEMGTGRPMGPSWIRVGREAIAADADLSFWIDVAWDYHTHTRKASS</sequence>
<keyword evidence="3" id="KW-1185">Reference proteome</keyword>
<comment type="caution">
    <text evidence="2">The sequence shown here is derived from an EMBL/GenBank/DDBJ whole genome shotgun (WGS) entry which is preliminary data.</text>
</comment>